<keyword evidence="2" id="KW-0677">Repeat</keyword>
<dbReference type="Gramene" id="mRNA:HanXRQr2_Chr08g0318711">
    <property type="protein sequence ID" value="CDS:HanXRQr2_Chr08g0318711.1"/>
    <property type="gene ID" value="HanXRQr2_Chr08g0318711"/>
</dbReference>
<comment type="caution">
    <text evidence="4">The sequence shown here is derived from an EMBL/GenBank/DDBJ whole genome shotgun (WGS) entry which is preliminary data.</text>
</comment>
<dbReference type="InterPro" id="IPR011990">
    <property type="entry name" value="TPR-like_helical_dom_sf"/>
</dbReference>
<evidence type="ECO:0000313" key="4">
    <source>
        <dbReference type="EMBL" id="KAF5793635.1"/>
    </source>
</evidence>
<dbReference type="Pfam" id="PF13041">
    <property type="entry name" value="PPR_2"/>
    <property type="match status" value="1"/>
</dbReference>
<evidence type="ECO:0000256" key="3">
    <source>
        <dbReference type="PROSITE-ProRule" id="PRU00708"/>
    </source>
</evidence>
<dbReference type="Proteomes" id="UP000215914">
    <property type="component" value="Unassembled WGS sequence"/>
</dbReference>
<sequence>MYKSTMCLYTFFLSKNQITELAMKVVSEVQEKGLNLDVFYYSSLIMGFIKQGDLQSAFQFFDEMQVRNIRPNIVTYNINGLRKMGDVKRARELFDEMKKEGVMV</sequence>
<dbReference type="Gene3D" id="1.25.40.10">
    <property type="entry name" value="Tetratricopeptide repeat domain"/>
    <property type="match status" value="1"/>
</dbReference>
<keyword evidence="5" id="KW-1185">Reference proteome</keyword>
<dbReference type="PANTHER" id="PTHR47941">
    <property type="entry name" value="PENTATRICOPEPTIDE REPEAT-CONTAINING PROTEIN 3, MITOCHONDRIAL"/>
    <property type="match status" value="1"/>
</dbReference>
<dbReference type="NCBIfam" id="TIGR00756">
    <property type="entry name" value="PPR"/>
    <property type="match status" value="2"/>
</dbReference>
<evidence type="ECO:0000313" key="5">
    <source>
        <dbReference type="Proteomes" id="UP000215914"/>
    </source>
</evidence>
<gene>
    <name evidence="4" type="ORF">HanXRQr2_Chr08g0318711</name>
</gene>
<evidence type="ECO:0000256" key="1">
    <source>
        <dbReference type="ARBA" id="ARBA00007626"/>
    </source>
</evidence>
<evidence type="ECO:0000256" key="2">
    <source>
        <dbReference type="ARBA" id="ARBA00022737"/>
    </source>
</evidence>
<dbReference type="AlphaFoldDB" id="A0A9K3IBH6"/>
<dbReference type="EMBL" id="MNCJ02000323">
    <property type="protein sequence ID" value="KAF5793635.1"/>
    <property type="molecule type" value="Genomic_DNA"/>
</dbReference>
<accession>A0A9K3IBH6</accession>
<feature type="repeat" description="PPR" evidence="3">
    <location>
        <begin position="37"/>
        <end position="71"/>
    </location>
</feature>
<name>A0A9K3IBH6_HELAN</name>
<protein>
    <submittedName>
        <fullName evidence="4">Tetratricopeptide-like helical domain superfamily</fullName>
    </submittedName>
</protein>
<reference evidence="4" key="1">
    <citation type="journal article" date="2017" name="Nature">
        <title>The sunflower genome provides insights into oil metabolism, flowering and Asterid evolution.</title>
        <authorList>
            <person name="Badouin H."/>
            <person name="Gouzy J."/>
            <person name="Grassa C.J."/>
            <person name="Murat F."/>
            <person name="Staton S.E."/>
            <person name="Cottret L."/>
            <person name="Lelandais-Briere C."/>
            <person name="Owens G.L."/>
            <person name="Carrere S."/>
            <person name="Mayjonade B."/>
            <person name="Legrand L."/>
            <person name="Gill N."/>
            <person name="Kane N.C."/>
            <person name="Bowers J.E."/>
            <person name="Hubner S."/>
            <person name="Bellec A."/>
            <person name="Berard A."/>
            <person name="Berges H."/>
            <person name="Blanchet N."/>
            <person name="Boniface M.C."/>
            <person name="Brunel D."/>
            <person name="Catrice O."/>
            <person name="Chaidir N."/>
            <person name="Claudel C."/>
            <person name="Donnadieu C."/>
            <person name="Faraut T."/>
            <person name="Fievet G."/>
            <person name="Helmstetter N."/>
            <person name="King M."/>
            <person name="Knapp S.J."/>
            <person name="Lai Z."/>
            <person name="Le Paslier M.C."/>
            <person name="Lippi Y."/>
            <person name="Lorenzon L."/>
            <person name="Mandel J.R."/>
            <person name="Marage G."/>
            <person name="Marchand G."/>
            <person name="Marquand E."/>
            <person name="Bret-Mestries E."/>
            <person name="Morien E."/>
            <person name="Nambeesan S."/>
            <person name="Nguyen T."/>
            <person name="Pegot-Espagnet P."/>
            <person name="Pouilly N."/>
            <person name="Raftis F."/>
            <person name="Sallet E."/>
            <person name="Schiex T."/>
            <person name="Thomas J."/>
            <person name="Vandecasteele C."/>
            <person name="Vares D."/>
            <person name="Vear F."/>
            <person name="Vautrin S."/>
            <person name="Crespi M."/>
            <person name="Mangin B."/>
            <person name="Burke J.M."/>
            <person name="Salse J."/>
            <person name="Munos S."/>
            <person name="Vincourt P."/>
            <person name="Rieseberg L.H."/>
            <person name="Langlade N.B."/>
        </authorList>
    </citation>
    <scope>NUCLEOTIDE SEQUENCE</scope>
    <source>
        <tissue evidence="4">Leaves</tissue>
    </source>
</reference>
<dbReference type="InterPro" id="IPR002885">
    <property type="entry name" value="PPR_rpt"/>
</dbReference>
<proteinExistence type="inferred from homology"/>
<organism evidence="4 5">
    <name type="scientific">Helianthus annuus</name>
    <name type="common">Common sunflower</name>
    <dbReference type="NCBI Taxonomy" id="4232"/>
    <lineage>
        <taxon>Eukaryota</taxon>
        <taxon>Viridiplantae</taxon>
        <taxon>Streptophyta</taxon>
        <taxon>Embryophyta</taxon>
        <taxon>Tracheophyta</taxon>
        <taxon>Spermatophyta</taxon>
        <taxon>Magnoliopsida</taxon>
        <taxon>eudicotyledons</taxon>
        <taxon>Gunneridae</taxon>
        <taxon>Pentapetalae</taxon>
        <taxon>asterids</taxon>
        <taxon>campanulids</taxon>
        <taxon>Asterales</taxon>
        <taxon>Asteraceae</taxon>
        <taxon>Asteroideae</taxon>
        <taxon>Heliantheae alliance</taxon>
        <taxon>Heliantheae</taxon>
        <taxon>Helianthus</taxon>
    </lineage>
</organism>
<reference evidence="4" key="2">
    <citation type="submission" date="2020-06" db="EMBL/GenBank/DDBJ databases">
        <title>Helianthus annuus Genome sequencing and assembly Release 2.</title>
        <authorList>
            <person name="Gouzy J."/>
            <person name="Langlade N."/>
            <person name="Munos S."/>
        </authorList>
    </citation>
    <scope>NUCLEOTIDE SEQUENCE</scope>
    <source>
        <tissue evidence="4">Leaves</tissue>
    </source>
</reference>
<comment type="similarity">
    <text evidence="1">Belongs to the PPR family. P subfamily.</text>
</comment>
<dbReference type="PROSITE" id="PS51375">
    <property type="entry name" value="PPR"/>
    <property type="match status" value="1"/>
</dbReference>